<dbReference type="Proteomes" id="UP000289738">
    <property type="component" value="Chromosome B08"/>
</dbReference>
<dbReference type="STRING" id="3818.A0A444Y5X1"/>
<gene>
    <name evidence="7" type="ORF">Ahy_B08g093361</name>
</gene>
<evidence type="ECO:0000256" key="5">
    <source>
        <dbReference type="ARBA" id="ARBA00023277"/>
    </source>
</evidence>
<dbReference type="PANTHER" id="PTHR23429">
    <property type="entry name" value="GLUCOSE-6-PHOSPHATE 1-DEHYDROGENASE G6PD"/>
    <property type="match status" value="1"/>
</dbReference>
<evidence type="ECO:0000256" key="1">
    <source>
        <dbReference type="ARBA" id="ARBA00004921"/>
    </source>
</evidence>
<dbReference type="Gene3D" id="3.30.360.10">
    <property type="entry name" value="Dihydrodipicolinate Reductase, domain 2"/>
    <property type="match status" value="1"/>
</dbReference>
<reference evidence="7 8" key="1">
    <citation type="submission" date="2019-01" db="EMBL/GenBank/DDBJ databases">
        <title>Sequencing of cultivated peanut Arachis hypogaea provides insights into genome evolution and oil improvement.</title>
        <authorList>
            <person name="Chen X."/>
        </authorList>
    </citation>
    <scope>NUCLEOTIDE SEQUENCE [LARGE SCALE GENOMIC DNA]</scope>
    <source>
        <strain evidence="8">cv. Fuhuasheng</strain>
        <tissue evidence="7">Leaves</tissue>
    </source>
</reference>
<comment type="caution">
    <text evidence="7">The sequence shown here is derived from an EMBL/GenBank/DDBJ whole genome shotgun (WGS) entry which is preliminary data.</text>
</comment>
<proteinExistence type="predicted"/>
<evidence type="ECO:0000256" key="4">
    <source>
        <dbReference type="ARBA" id="ARBA00023002"/>
    </source>
</evidence>
<dbReference type="EMBL" id="SDMP01000018">
    <property type="protein sequence ID" value="RYQ97324.1"/>
    <property type="molecule type" value="Genomic_DNA"/>
</dbReference>
<evidence type="ECO:0000313" key="8">
    <source>
        <dbReference type="Proteomes" id="UP000289738"/>
    </source>
</evidence>
<dbReference type="GO" id="GO:0005829">
    <property type="term" value="C:cytosol"/>
    <property type="evidence" value="ECO:0007669"/>
    <property type="project" value="TreeGrafter"/>
</dbReference>
<dbReference type="GO" id="GO:0009051">
    <property type="term" value="P:pentose-phosphate shunt, oxidative branch"/>
    <property type="evidence" value="ECO:0007669"/>
    <property type="project" value="TreeGrafter"/>
</dbReference>
<organism evidence="7 8">
    <name type="scientific">Arachis hypogaea</name>
    <name type="common">Peanut</name>
    <dbReference type="NCBI Taxonomy" id="3818"/>
    <lineage>
        <taxon>Eukaryota</taxon>
        <taxon>Viridiplantae</taxon>
        <taxon>Streptophyta</taxon>
        <taxon>Embryophyta</taxon>
        <taxon>Tracheophyta</taxon>
        <taxon>Spermatophyta</taxon>
        <taxon>Magnoliopsida</taxon>
        <taxon>eudicotyledons</taxon>
        <taxon>Gunneridae</taxon>
        <taxon>Pentapetalae</taxon>
        <taxon>rosids</taxon>
        <taxon>fabids</taxon>
        <taxon>Fabales</taxon>
        <taxon>Fabaceae</taxon>
        <taxon>Papilionoideae</taxon>
        <taxon>50 kb inversion clade</taxon>
        <taxon>dalbergioids sensu lato</taxon>
        <taxon>Dalbergieae</taxon>
        <taxon>Pterocarpus clade</taxon>
        <taxon>Arachis</taxon>
    </lineage>
</organism>
<keyword evidence="8" id="KW-1185">Reference proteome</keyword>
<evidence type="ECO:0000256" key="3">
    <source>
        <dbReference type="ARBA" id="ARBA00022857"/>
    </source>
</evidence>
<dbReference type="Pfam" id="PF02781">
    <property type="entry name" value="G6PD_C"/>
    <property type="match status" value="1"/>
</dbReference>
<dbReference type="GO" id="GO:0050661">
    <property type="term" value="F:NADP binding"/>
    <property type="evidence" value="ECO:0007669"/>
    <property type="project" value="InterPro"/>
</dbReference>
<dbReference type="InterPro" id="IPR022675">
    <property type="entry name" value="G6P_DH_C"/>
</dbReference>
<dbReference type="PRINTS" id="PR00079">
    <property type="entry name" value="G6PDHDRGNASE"/>
</dbReference>
<name>A0A444Y5X1_ARAHY</name>
<keyword evidence="3" id="KW-0521">NADP</keyword>
<dbReference type="GO" id="GO:0006006">
    <property type="term" value="P:glucose metabolic process"/>
    <property type="evidence" value="ECO:0007669"/>
    <property type="project" value="InterPro"/>
</dbReference>
<evidence type="ECO:0000256" key="2">
    <source>
        <dbReference type="ARBA" id="ARBA00013019"/>
    </source>
</evidence>
<keyword evidence="4" id="KW-0560">Oxidoreductase</keyword>
<keyword evidence="5" id="KW-0119">Carbohydrate metabolism</keyword>
<dbReference type="PANTHER" id="PTHR23429:SF0">
    <property type="entry name" value="GLUCOSE-6-PHOSPHATE 1-DEHYDROGENASE"/>
    <property type="match status" value="1"/>
</dbReference>
<dbReference type="SUPFAM" id="SSF55347">
    <property type="entry name" value="Glyceraldehyde-3-phosphate dehydrogenase-like, C-terminal domain"/>
    <property type="match status" value="1"/>
</dbReference>
<evidence type="ECO:0000313" key="7">
    <source>
        <dbReference type="EMBL" id="RYQ97324.1"/>
    </source>
</evidence>
<dbReference type="AlphaFoldDB" id="A0A444Y5X1"/>
<dbReference type="GO" id="GO:0004345">
    <property type="term" value="F:glucose-6-phosphate dehydrogenase activity"/>
    <property type="evidence" value="ECO:0007669"/>
    <property type="project" value="UniProtKB-EC"/>
</dbReference>
<protein>
    <recommendedName>
        <fullName evidence="2">glucose-6-phosphate dehydrogenase (NADP(+))</fullName>
        <ecNumber evidence="2">1.1.1.49</ecNumber>
    </recommendedName>
</protein>
<sequence>MQVSLLYWKAFELSALGPLAETCLVKSLIPNYLGSNLRTCHNEFIPKIIFKEDFRTKVHGGYFDQYGIIRDIIQNHLLQVLCLVAMERPVSLNPEHIRDERVKVLESVVPIGDNEVVLGQYEGYRDDPTVPDDSNTPTFAAVILCIHNEKWKGVPFILKAGMALNSRKTEIRVQFKDVPDDIFKDVPHEIFLKFSGQKHRRNGFRICLQPLETIYMKLMYKLGNLKMSTYQSEQELSYRRGKKGLPFRMLMRISFSTRMIGGDQQQFLRRDELEASWKIFTPILHIIDRGEFKPLPYEAYGKDNCCEKRAMLKHPLL</sequence>
<evidence type="ECO:0000259" key="6">
    <source>
        <dbReference type="Pfam" id="PF02781"/>
    </source>
</evidence>
<accession>A0A444Y5X1</accession>
<dbReference type="InterPro" id="IPR001282">
    <property type="entry name" value="G6P_DH"/>
</dbReference>
<dbReference type="EC" id="1.1.1.49" evidence="2"/>
<comment type="pathway">
    <text evidence="1">Carbohydrate degradation.</text>
</comment>
<feature type="domain" description="Glucose-6-phosphate dehydrogenase C-terminal" evidence="6">
    <location>
        <begin position="47"/>
        <end position="302"/>
    </location>
</feature>